<comment type="caution">
    <text evidence="8">The sequence shown here is derived from an EMBL/GenBank/DDBJ whole genome shotgun (WGS) entry which is preliminary data.</text>
</comment>
<feature type="region of interest" description="Disordered" evidence="6">
    <location>
        <begin position="168"/>
        <end position="187"/>
    </location>
</feature>
<dbReference type="InterPro" id="IPR000504">
    <property type="entry name" value="RRM_dom"/>
</dbReference>
<dbReference type="InterPro" id="IPR035979">
    <property type="entry name" value="RBD_domain_sf"/>
</dbReference>
<comment type="subcellular location">
    <subcellularLocation>
        <location evidence="1">Nucleus</location>
    </subcellularLocation>
</comment>
<evidence type="ECO:0000256" key="6">
    <source>
        <dbReference type="SAM" id="MobiDB-lite"/>
    </source>
</evidence>
<evidence type="ECO:0000256" key="2">
    <source>
        <dbReference type="ARBA" id="ARBA00022737"/>
    </source>
</evidence>
<dbReference type="Pfam" id="PF07145">
    <property type="entry name" value="PAM2"/>
    <property type="match status" value="1"/>
</dbReference>
<evidence type="ECO:0000256" key="4">
    <source>
        <dbReference type="ARBA" id="ARBA00023242"/>
    </source>
</evidence>
<gene>
    <name evidence="8" type="ORF">URODEC1_LOCUS120436</name>
</gene>
<dbReference type="AlphaFoldDB" id="A0ABC9GWB2"/>
<dbReference type="Pfam" id="PF00076">
    <property type="entry name" value="RRM_1"/>
    <property type="match status" value="2"/>
</dbReference>
<dbReference type="SUPFAM" id="SSF54928">
    <property type="entry name" value="RNA-binding domain, RBD"/>
    <property type="match status" value="2"/>
</dbReference>
<evidence type="ECO:0000259" key="7">
    <source>
        <dbReference type="PROSITE" id="PS50102"/>
    </source>
</evidence>
<dbReference type="SMART" id="SM00360">
    <property type="entry name" value="RRM"/>
    <property type="match status" value="2"/>
</dbReference>
<dbReference type="Gene3D" id="3.30.70.330">
    <property type="match status" value="2"/>
</dbReference>
<dbReference type="PROSITE" id="PS50102">
    <property type="entry name" value="RRM"/>
    <property type="match status" value="2"/>
</dbReference>
<dbReference type="PANTHER" id="PTHR32343:SF32">
    <property type="entry name" value="POLYADENYLATE-BINDING PROTEIN-INTERACTING PROTEIN 13"/>
    <property type="match status" value="1"/>
</dbReference>
<keyword evidence="9" id="KW-1185">Reference proteome</keyword>
<dbReference type="InterPro" id="IPR009818">
    <property type="entry name" value="PAM2_motif"/>
</dbReference>
<feature type="domain" description="RRM" evidence="7">
    <location>
        <begin position="196"/>
        <end position="271"/>
    </location>
</feature>
<feature type="region of interest" description="Disordered" evidence="6">
    <location>
        <begin position="1"/>
        <end position="34"/>
    </location>
</feature>
<dbReference type="FunFam" id="3.30.70.330:FF:000530">
    <property type="entry name" value="Polyadenylate-binding protein-interacting protein 11"/>
    <property type="match status" value="1"/>
</dbReference>
<proteinExistence type="predicted"/>
<organism evidence="8 9">
    <name type="scientific">Urochloa decumbens</name>
    <dbReference type="NCBI Taxonomy" id="240449"/>
    <lineage>
        <taxon>Eukaryota</taxon>
        <taxon>Viridiplantae</taxon>
        <taxon>Streptophyta</taxon>
        <taxon>Embryophyta</taxon>
        <taxon>Tracheophyta</taxon>
        <taxon>Spermatophyta</taxon>
        <taxon>Magnoliopsida</taxon>
        <taxon>Liliopsida</taxon>
        <taxon>Poales</taxon>
        <taxon>Poaceae</taxon>
        <taxon>PACMAD clade</taxon>
        <taxon>Panicoideae</taxon>
        <taxon>Panicodae</taxon>
        <taxon>Paniceae</taxon>
        <taxon>Melinidinae</taxon>
        <taxon>Urochloa</taxon>
    </lineage>
</organism>
<protein>
    <recommendedName>
        <fullName evidence="7">RRM domain-containing protein</fullName>
    </recommendedName>
</protein>
<dbReference type="GO" id="GO:0003729">
    <property type="term" value="F:mRNA binding"/>
    <property type="evidence" value="ECO:0007669"/>
    <property type="project" value="UniProtKB-ARBA"/>
</dbReference>
<keyword evidence="4" id="KW-0539">Nucleus</keyword>
<dbReference type="Proteomes" id="UP001497457">
    <property type="component" value="Unassembled WGS sequence"/>
</dbReference>
<sequence length="381" mass="40934">MAVAEAAAADHAAPRQEEEAPGSGSDAGEREMRDLEELLSKLNPMAEEFVPPSLTSPVAAGPGAPAPAALAPAPAPLSPAAYGYYPANGGFAVASPGHRGVVGFPAVGADAHAGRGRVTNHHHRFRPVSFPFVLSLFSMSTSADELMMIRFGLFHFMAISPVQKKGGAGGAFGGHPGRRRTNSRTSMAQRDEVIRRTVYVSDIDHQVTEENLAALFINCGQVVDCRMCGDPNSVLRFAFIEFTDEEGARGALNLSGTVLGYYPVRVLPSKTAIAPVNPTFLPRSDDEREMCARTIYCTNIDKKVTQADLKLFFESICGEVFRLRLLGDYHHSTRIAFVEFVMAESATAALNCSGVILGSLPIRVSPSKTPVRPRAPRQLMH</sequence>
<feature type="domain" description="RRM" evidence="7">
    <location>
        <begin position="293"/>
        <end position="369"/>
    </location>
</feature>
<dbReference type="CDD" id="cd12460">
    <property type="entry name" value="RRM2_CID8_like"/>
    <property type="match status" value="1"/>
</dbReference>
<dbReference type="CDD" id="cd12459">
    <property type="entry name" value="RRM1_CID8_like"/>
    <property type="match status" value="1"/>
</dbReference>
<dbReference type="InterPro" id="IPR034825">
    <property type="entry name" value="CID8-like_RRM2"/>
</dbReference>
<evidence type="ECO:0000313" key="8">
    <source>
        <dbReference type="EMBL" id="CAM0146925.1"/>
    </source>
</evidence>
<dbReference type="EMBL" id="CAXIPR030000743">
    <property type="protein sequence ID" value="CAM0146925.1"/>
    <property type="molecule type" value="Genomic_DNA"/>
</dbReference>
<dbReference type="PANTHER" id="PTHR32343">
    <property type="entry name" value="SERINE/ARGININE-RICH SPLICING FACTOR"/>
    <property type="match status" value="1"/>
</dbReference>
<dbReference type="InterPro" id="IPR034823">
    <property type="entry name" value="CID8-like_RRM1"/>
</dbReference>
<evidence type="ECO:0000313" key="9">
    <source>
        <dbReference type="Proteomes" id="UP001497457"/>
    </source>
</evidence>
<dbReference type="GO" id="GO:0005634">
    <property type="term" value="C:nucleus"/>
    <property type="evidence" value="ECO:0007669"/>
    <property type="project" value="UniProtKB-SubCell"/>
</dbReference>
<evidence type="ECO:0000256" key="1">
    <source>
        <dbReference type="ARBA" id="ARBA00004123"/>
    </source>
</evidence>
<dbReference type="FunFam" id="3.30.70.330:FF:000665">
    <property type="entry name" value="Polyadenylate-binding protein-interacting protein 10"/>
    <property type="match status" value="1"/>
</dbReference>
<dbReference type="InterPro" id="IPR012677">
    <property type="entry name" value="Nucleotide-bd_a/b_plait_sf"/>
</dbReference>
<name>A0ABC9GWB2_9POAL</name>
<keyword evidence="2" id="KW-0677">Repeat</keyword>
<keyword evidence="3 5" id="KW-0694">RNA-binding</keyword>
<evidence type="ECO:0000256" key="3">
    <source>
        <dbReference type="ARBA" id="ARBA00022884"/>
    </source>
</evidence>
<evidence type="ECO:0000256" key="5">
    <source>
        <dbReference type="PROSITE-ProRule" id="PRU00176"/>
    </source>
</evidence>
<accession>A0ABC9GWB2</accession>
<reference evidence="8 9" key="1">
    <citation type="submission" date="2024-10" db="EMBL/GenBank/DDBJ databases">
        <authorList>
            <person name="Ryan C."/>
        </authorList>
    </citation>
    <scope>NUCLEOTIDE SEQUENCE [LARGE SCALE GENOMIC DNA]</scope>
</reference>
<feature type="compositionally biased region" description="Low complexity" evidence="6">
    <location>
        <begin position="1"/>
        <end position="11"/>
    </location>
</feature>